<dbReference type="Proteomes" id="UP000677054">
    <property type="component" value="Unassembled WGS sequence"/>
</dbReference>
<evidence type="ECO:0000313" key="9">
    <source>
        <dbReference type="EMBL" id="CAD7247028.1"/>
    </source>
</evidence>
<evidence type="ECO:0000256" key="7">
    <source>
        <dbReference type="SAM" id="MobiDB-lite"/>
    </source>
</evidence>
<sequence length="557" mass="62789">MEGREGEGEKAERERKVDTSDGLHRRSARLLREIEHKVSELAEILEDVRDRKLRSSLEHGLESTKEALEAACPRPYWTGHALKGHRVNPCKTTNASSLKLVANLKAERHSLCQRLRELEAEVERIRLFGVSTATTFQGVKVDEVRCDWGEEDVLGEGRFSTVFKATFRQSTVAVKRMKASLQEWEAREYAKWEACALNKARHPRILQLLGAFECESGSPCLILEYLPAGSLFHRIQFVDEGIDHALFSRISLDVCEALTYLHGFLPPLIHADVKSANVLLDYHSRAKLADLGFTDPRAQEASGWRGRRPKGALPLRGTPAWMAPEIILGISPTTTKSDVYSFGMLLWEMGTRSIPFLSLSPLQIQEKVGKSRRPGFPDTCSPSVKDLITECWKQRASDRPTSTEVFKKLRVLALPQRWQELLNSLGWTERTLEHVDAFRTLMALIEDITETLRTRQDQEDENRNPDIPFIKIEREPRDEDAKGTWALLERFKRGFVQPRDRFVAPGMLADMTQEGLELIKEVLSATEASPSSASGSSTPSELSSTCVSSDQVESTLP</sequence>
<dbReference type="PROSITE" id="PS50011">
    <property type="entry name" value="PROTEIN_KINASE_DOM"/>
    <property type="match status" value="1"/>
</dbReference>
<dbReference type="OrthoDB" id="4062651at2759"/>
<keyword evidence="1" id="KW-0723">Serine/threonine-protein kinase</keyword>
<feature type="compositionally biased region" description="Low complexity" evidence="7">
    <location>
        <begin position="525"/>
        <end position="549"/>
    </location>
</feature>
<dbReference type="Pfam" id="PF07714">
    <property type="entry name" value="PK_Tyr_Ser-Thr"/>
    <property type="match status" value="1"/>
</dbReference>
<keyword evidence="4" id="KW-0418">Kinase</keyword>
<dbReference type="GO" id="GO:0004674">
    <property type="term" value="F:protein serine/threonine kinase activity"/>
    <property type="evidence" value="ECO:0007669"/>
    <property type="project" value="UniProtKB-KW"/>
</dbReference>
<organism evidence="9">
    <name type="scientific">Darwinula stevensoni</name>
    <dbReference type="NCBI Taxonomy" id="69355"/>
    <lineage>
        <taxon>Eukaryota</taxon>
        <taxon>Metazoa</taxon>
        <taxon>Ecdysozoa</taxon>
        <taxon>Arthropoda</taxon>
        <taxon>Crustacea</taxon>
        <taxon>Oligostraca</taxon>
        <taxon>Ostracoda</taxon>
        <taxon>Podocopa</taxon>
        <taxon>Podocopida</taxon>
        <taxon>Darwinulocopina</taxon>
        <taxon>Darwinuloidea</taxon>
        <taxon>Darwinulidae</taxon>
        <taxon>Darwinula</taxon>
    </lineage>
</organism>
<dbReference type="InterPro" id="IPR051681">
    <property type="entry name" value="Ser/Thr_Kinases-Pseudokinases"/>
</dbReference>
<evidence type="ECO:0000256" key="3">
    <source>
        <dbReference type="ARBA" id="ARBA00022741"/>
    </source>
</evidence>
<keyword evidence="2" id="KW-0808">Transferase</keyword>
<dbReference type="InterPro" id="IPR000719">
    <property type="entry name" value="Prot_kinase_dom"/>
</dbReference>
<evidence type="ECO:0000313" key="10">
    <source>
        <dbReference type="Proteomes" id="UP000677054"/>
    </source>
</evidence>
<keyword evidence="10" id="KW-1185">Reference proteome</keyword>
<proteinExistence type="predicted"/>
<keyword evidence="3 6" id="KW-0547">Nucleotide-binding</keyword>
<dbReference type="EMBL" id="CAJPEV010001310">
    <property type="protein sequence ID" value="CAG0891978.1"/>
    <property type="molecule type" value="Genomic_DNA"/>
</dbReference>
<dbReference type="AlphaFoldDB" id="A0A7R8XFW0"/>
<keyword evidence="5 6" id="KW-0067">ATP-binding</keyword>
<dbReference type="GO" id="GO:0006950">
    <property type="term" value="P:response to stress"/>
    <property type="evidence" value="ECO:0007669"/>
    <property type="project" value="UniProtKB-ARBA"/>
</dbReference>
<evidence type="ECO:0000256" key="2">
    <source>
        <dbReference type="ARBA" id="ARBA00022679"/>
    </source>
</evidence>
<dbReference type="InterPro" id="IPR001245">
    <property type="entry name" value="Ser-Thr/Tyr_kinase_cat_dom"/>
</dbReference>
<dbReference type="EMBL" id="LR900827">
    <property type="protein sequence ID" value="CAD7247028.1"/>
    <property type="molecule type" value="Genomic_DNA"/>
</dbReference>
<protein>
    <recommendedName>
        <fullName evidence="8">Protein kinase domain-containing protein</fullName>
    </recommendedName>
</protein>
<accession>A0A7R8XFW0</accession>
<name>A0A7R8XFW0_9CRUS</name>
<dbReference type="InterPro" id="IPR008271">
    <property type="entry name" value="Ser/Thr_kinase_AS"/>
</dbReference>
<gene>
    <name evidence="9" type="ORF">DSTB1V02_LOCUS6867</name>
</gene>
<dbReference type="PANTHER" id="PTHR44329:SF288">
    <property type="entry name" value="MITOGEN-ACTIVATED PROTEIN KINASE KINASE KINASE 20"/>
    <property type="match status" value="1"/>
</dbReference>
<evidence type="ECO:0000259" key="8">
    <source>
        <dbReference type="PROSITE" id="PS50011"/>
    </source>
</evidence>
<dbReference type="PROSITE" id="PS00108">
    <property type="entry name" value="PROTEIN_KINASE_ST"/>
    <property type="match status" value="1"/>
</dbReference>
<evidence type="ECO:0000256" key="5">
    <source>
        <dbReference type="ARBA" id="ARBA00022840"/>
    </source>
</evidence>
<dbReference type="SUPFAM" id="SSF56112">
    <property type="entry name" value="Protein kinase-like (PK-like)"/>
    <property type="match status" value="1"/>
</dbReference>
<feature type="binding site" evidence="6">
    <location>
        <position position="175"/>
    </location>
    <ligand>
        <name>ATP</name>
        <dbReference type="ChEBI" id="CHEBI:30616"/>
    </ligand>
</feature>
<evidence type="ECO:0000256" key="1">
    <source>
        <dbReference type="ARBA" id="ARBA00022527"/>
    </source>
</evidence>
<feature type="domain" description="Protein kinase" evidence="8">
    <location>
        <begin position="148"/>
        <end position="412"/>
    </location>
</feature>
<dbReference type="SMART" id="SM00220">
    <property type="entry name" value="S_TKc"/>
    <property type="match status" value="1"/>
</dbReference>
<dbReference type="InterPro" id="IPR017441">
    <property type="entry name" value="Protein_kinase_ATP_BS"/>
</dbReference>
<dbReference type="InterPro" id="IPR011009">
    <property type="entry name" value="Kinase-like_dom_sf"/>
</dbReference>
<dbReference type="Gene3D" id="1.10.510.10">
    <property type="entry name" value="Transferase(Phosphotransferase) domain 1"/>
    <property type="match status" value="1"/>
</dbReference>
<feature type="region of interest" description="Disordered" evidence="7">
    <location>
        <begin position="525"/>
        <end position="557"/>
    </location>
</feature>
<evidence type="ECO:0000256" key="4">
    <source>
        <dbReference type="ARBA" id="ARBA00022777"/>
    </source>
</evidence>
<evidence type="ECO:0000256" key="6">
    <source>
        <dbReference type="PROSITE-ProRule" id="PRU10141"/>
    </source>
</evidence>
<dbReference type="PROSITE" id="PS00107">
    <property type="entry name" value="PROTEIN_KINASE_ATP"/>
    <property type="match status" value="1"/>
</dbReference>
<dbReference type="PANTHER" id="PTHR44329">
    <property type="entry name" value="SERINE/THREONINE-PROTEIN KINASE TNNI3K-RELATED"/>
    <property type="match status" value="1"/>
</dbReference>
<reference evidence="9" key="1">
    <citation type="submission" date="2020-11" db="EMBL/GenBank/DDBJ databases">
        <authorList>
            <person name="Tran Van P."/>
        </authorList>
    </citation>
    <scope>NUCLEOTIDE SEQUENCE</scope>
</reference>
<feature type="region of interest" description="Disordered" evidence="7">
    <location>
        <begin position="1"/>
        <end position="23"/>
    </location>
</feature>
<dbReference type="GO" id="GO:0005524">
    <property type="term" value="F:ATP binding"/>
    <property type="evidence" value="ECO:0007669"/>
    <property type="project" value="UniProtKB-UniRule"/>
</dbReference>